<dbReference type="InterPro" id="IPR037152">
    <property type="entry name" value="L-asparaginase_N_sf"/>
</dbReference>
<dbReference type="PROSITE" id="PS51732">
    <property type="entry name" value="ASN_GLN_ASE_3"/>
    <property type="match status" value="1"/>
</dbReference>
<evidence type="ECO:0000256" key="1">
    <source>
        <dbReference type="ARBA" id="ARBA00010518"/>
    </source>
</evidence>
<sequence length="387" mass="41133">MFPEPGVGEARGMTKMRFSGALAGVAVIAMVALAGGDAASAYRAASAPEPADRPDVVVIGTGGTIAGIGESRVSFQSYQPGGLPTRDLVGFLQPEIGQVADVSTVDFGAKGSGEYTIADYHDLSRLVDEQLKRADAAVVTTGTQTMEELAYWLDLTVRSPKPVVVTGAMRPWTVVGSDGPPNLYNAVLLAASGRTRCFGSVIMLNDEILAARDATKTSTTRLDTMRSPEFGSLGTVDEQRIRLLRAPARVRDCDRPQHWRTPFDLATISRERLPRVEVVYTYADAAGEPVTALVDAGVTGLVFAGTPSPRQFEAAMPAMASGVTVVAANRNVTGAVYDTPGAVIPAEELRPQKARLLLLLALARTDDPAQVRAWFQRYGVPEFDPVG</sequence>
<dbReference type="PROSITE" id="PS00144">
    <property type="entry name" value="ASN_GLN_ASE_1"/>
    <property type="match status" value="1"/>
</dbReference>
<dbReference type="InterPro" id="IPR036152">
    <property type="entry name" value="Asp/glu_Ase-like_sf"/>
</dbReference>
<dbReference type="EC" id="3.5.1.1" evidence="2"/>
<dbReference type="Pfam" id="PF00710">
    <property type="entry name" value="Asparaginase"/>
    <property type="match status" value="1"/>
</dbReference>
<dbReference type="Pfam" id="PF17763">
    <property type="entry name" value="Asparaginase_C"/>
    <property type="match status" value="1"/>
</dbReference>
<dbReference type="CDD" id="cd08964">
    <property type="entry name" value="L-asparaginase_II"/>
    <property type="match status" value="1"/>
</dbReference>
<dbReference type="PANTHER" id="PTHR11707:SF28">
    <property type="entry name" value="60 KDA LYSOPHOSPHOLIPASE"/>
    <property type="match status" value="1"/>
</dbReference>
<dbReference type="PIRSF" id="PIRSF500176">
    <property type="entry name" value="L_ASNase"/>
    <property type="match status" value="1"/>
</dbReference>
<dbReference type="Gene3D" id="3.40.50.40">
    <property type="match status" value="1"/>
</dbReference>
<evidence type="ECO:0000256" key="4">
    <source>
        <dbReference type="PROSITE-ProRule" id="PRU10099"/>
    </source>
</evidence>
<dbReference type="SUPFAM" id="SSF53774">
    <property type="entry name" value="Glutaminase/Asparaginase"/>
    <property type="match status" value="1"/>
</dbReference>
<name>A0ABQ4EVP5_9ACTN</name>
<evidence type="ECO:0000313" key="7">
    <source>
        <dbReference type="EMBL" id="GIG98748.1"/>
    </source>
</evidence>
<dbReference type="InterPro" id="IPR027474">
    <property type="entry name" value="L-asparaginase_N"/>
</dbReference>
<dbReference type="SMART" id="SM00870">
    <property type="entry name" value="Asparaginase"/>
    <property type="match status" value="1"/>
</dbReference>
<reference evidence="7 8" key="1">
    <citation type="submission" date="2021-01" db="EMBL/GenBank/DDBJ databases">
        <title>Whole genome shotgun sequence of Plantactinospora mayteni NBRC 109088.</title>
        <authorList>
            <person name="Komaki H."/>
            <person name="Tamura T."/>
        </authorList>
    </citation>
    <scope>NUCLEOTIDE SEQUENCE [LARGE SCALE GENOMIC DNA]</scope>
    <source>
        <strain evidence="7 8">NBRC 109088</strain>
    </source>
</reference>
<comment type="similarity">
    <text evidence="1">Belongs to the asparaginase 1 family.</text>
</comment>
<dbReference type="PANTHER" id="PTHR11707">
    <property type="entry name" value="L-ASPARAGINASE"/>
    <property type="match status" value="1"/>
</dbReference>
<evidence type="ECO:0000256" key="3">
    <source>
        <dbReference type="ARBA" id="ARBA00022801"/>
    </source>
</evidence>
<protein>
    <recommendedName>
        <fullName evidence="2">asparaginase</fullName>
        <ecNumber evidence="2">3.5.1.1</ecNumber>
    </recommendedName>
</protein>
<evidence type="ECO:0000313" key="8">
    <source>
        <dbReference type="Proteomes" id="UP000621500"/>
    </source>
</evidence>
<feature type="active site" evidence="4">
    <location>
        <position position="64"/>
    </location>
</feature>
<organism evidence="7 8">
    <name type="scientific">Plantactinospora mayteni</name>
    <dbReference type="NCBI Taxonomy" id="566021"/>
    <lineage>
        <taxon>Bacteria</taxon>
        <taxon>Bacillati</taxon>
        <taxon>Actinomycetota</taxon>
        <taxon>Actinomycetes</taxon>
        <taxon>Micromonosporales</taxon>
        <taxon>Micromonosporaceae</taxon>
        <taxon>Plantactinospora</taxon>
    </lineage>
</organism>
<evidence type="ECO:0000259" key="6">
    <source>
        <dbReference type="Pfam" id="PF17763"/>
    </source>
</evidence>
<comment type="caution">
    <text evidence="7">The sequence shown here is derived from an EMBL/GenBank/DDBJ whole genome shotgun (WGS) entry which is preliminary data.</text>
</comment>
<dbReference type="Proteomes" id="UP000621500">
    <property type="component" value="Unassembled WGS sequence"/>
</dbReference>
<feature type="domain" description="L-asparaginase N-terminal" evidence="5">
    <location>
        <begin position="56"/>
        <end position="247"/>
    </location>
</feature>
<evidence type="ECO:0000256" key="2">
    <source>
        <dbReference type="ARBA" id="ARBA00012920"/>
    </source>
</evidence>
<dbReference type="InterPro" id="IPR027473">
    <property type="entry name" value="L-asparaginase_C"/>
</dbReference>
<evidence type="ECO:0000259" key="5">
    <source>
        <dbReference type="Pfam" id="PF00710"/>
    </source>
</evidence>
<dbReference type="PRINTS" id="PR00139">
    <property type="entry name" value="ASNGLNASE"/>
</dbReference>
<accession>A0ABQ4EVP5</accession>
<gene>
    <name evidence="7" type="ORF">Pma05_53210</name>
</gene>
<dbReference type="InterPro" id="IPR006034">
    <property type="entry name" value="Asparaginase/glutaminase-like"/>
</dbReference>
<dbReference type="InterPro" id="IPR040919">
    <property type="entry name" value="Asparaginase_C"/>
</dbReference>
<proteinExistence type="inferred from homology"/>
<dbReference type="InterPro" id="IPR020827">
    <property type="entry name" value="Asparaginase/glutaminase_AS1"/>
</dbReference>
<keyword evidence="3" id="KW-0378">Hydrolase</keyword>
<dbReference type="Gene3D" id="3.40.50.1170">
    <property type="entry name" value="L-asparaginase, N-terminal domain"/>
    <property type="match status" value="1"/>
</dbReference>
<dbReference type="EMBL" id="BONX01000036">
    <property type="protein sequence ID" value="GIG98748.1"/>
    <property type="molecule type" value="Genomic_DNA"/>
</dbReference>
<feature type="domain" description="Asparaginase/glutaminase C-terminal" evidence="6">
    <location>
        <begin position="275"/>
        <end position="375"/>
    </location>
</feature>
<dbReference type="SFLD" id="SFLDS00057">
    <property type="entry name" value="Glutaminase/Asparaginase"/>
    <property type="match status" value="1"/>
</dbReference>
<dbReference type="PIRSF" id="PIRSF001220">
    <property type="entry name" value="L-ASNase_gatD"/>
    <property type="match status" value="1"/>
</dbReference>
<keyword evidence="8" id="KW-1185">Reference proteome</keyword>
<dbReference type="InterPro" id="IPR004550">
    <property type="entry name" value="AsnASE_II"/>
</dbReference>